<evidence type="ECO:0000313" key="3">
    <source>
        <dbReference type="EMBL" id="APT30322.1"/>
    </source>
</evidence>
<dbReference type="Proteomes" id="UP000185487">
    <property type="component" value="Chromosome"/>
</dbReference>
<evidence type="ECO:0000256" key="1">
    <source>
        <dbReference type="SAM" id="MobiDB-lite"/>
    </source>
</evidence>
<proteinExistence type="predicted"/>
<reference evidence="4 6" key="2">
    <citation type="submission" date="2016-10" db="EMBL/GenBank/DDBJ databases">
        <authorList>
            <person name="Varghese N."/>
            <person name="Submissions S."/>
        </authorList>
    </citation>
    <scope>NUCLEOTIDE SEQUENCE [LARGE SCALE GENOMIC DNA]</scope>
    <source>
        <strain evidence="4 6">CBMB27</strain>
    </source>
</reference>
<dbReference type="RefSeq" id="WP_075379967.1">
    <property type="nucleotide sequence ID" value="NZ_CP015367.1"/>
</dbReference>
<name>A0AAE8L5D5_9HYPH</name>
<dbReference type="Pfam" id="PF05406">
    <property type="entry name" value="WGR"/>
    <property type="match status" value="1"/>
</dbReference>
<dbReference type="InterPro" id="IPR008893">
    <property type="entry name" value="WGR_domain"/>
</dbReference>
<dbReference type="Gene3D" id="2.20.140.10">
    <property type="entry name" value="WGR domain"/>
    <property type="match status" value="1"/>
</dbReference>
<reference evidence="3 5" key="1">
    <citation type="submission" date="2016-04" db="EMBL/GenBank/DDBJ databases">
        <title>Complete genome sequencing and analysis of CBMB27, Methylobacterium phyllosphaerae isolated from leaf tissues of rice (Oryza sativa L.).</title>
        <authorList>
            <person name="Lee Y."/>
            <person name="Hwangbo K."/>
            <person name="Chung H."/>
            <person name="Yoo J."/>
            <person name="Kim K.Y."/>
            <person name="Sa T.M."/>
            <person name="Um Y."/>
            <person name="Madhaiyan M."/>
        </authorList>
    </citation>
    <scope>NUCLEOTIDE SEQUENCE [LARGE SCALE GENOMIC DNA]</scope>
    <source>
        <strain evidence="3 5">CBMB27</strain>
    </source>
</reference>
<dbReference type="InterPro" id="IPR036930">
    <property type="entry name" value="WGR_dom_sf"/>
</dbReference>
<dbReference type="EMBL" id="FOPK01000004">
    <property type="protein sequence ID" value="SFG50847.1"/>
    <property type="molecule type" value="Genomic_DNA"/>
</dbReference>
<accession>A0AAE8L5D5</accession>
<feature type="compositionally biased region" description="Low complexity" evidence="1">
    <location>
        <begin position="134"/>
        <end position="148"/>
    </location>
</feature>
<feature type="region of interest" description="Disordered" evidence="1">
    <location>
        <begin position="105"/>
        <end position="148"/>
    </location>
</feature>
<organism evidence="4 6">
    <name type="scientific">Methylobacterium phyllosphaerae</name>
    <dbReference type="NCBI Taxonomy" id="418223"/>
    <lineage>
        <taxon>Bacteria</taxon>
        <taxon>Pseudomonadati</taxon>
        <taxon>Pseudomonadota</taxon>
        <taxon>Alphaproteobacteria</taxon>
        <taxon>Hyphomicrobiales</taxon>
        <taxon>Methylobacteriaceae</taxon>
        <taxon>Methylobacterium</taxon>
    </lineage>
</organism>
<dbReference type="InterPro" id="IPR049809">
    <property type="entry name" value="YehF/YfeS-like_WGR"/>
</dbReference>
<sequence length="1299" mass="137006">MQRYELTAGSSAKFWEAGTEDSVLIVRFGRLGTQGQSKTKSFASAQAARVELDRLVREKTAKGYRPAGDAAPASAAGATAQATVAQATVAQATVAQATVARAADSETAEASPAPAARAEARCTPATGGAPIFSGTPLPTRTRPGPPLDAAADWAAFAARIRPLLETAPDEARAPAEALAARLDGAPPAPDHAEARHWLEQLEAACPALNQRLWGAKPGPQGPAARAAFTHFARWLVARSGTGTLVALFDRLQPRPSGRYGSLPVSAWDMPTAFGIRAALAAAPEAEYAEALEAALRLAAAEPEPTLARWLAAVFADDRPGADHALCARAVLARCDPPDPKAYGNSHAALPLIVDLPPSQAAPWYAAPFHRATLATCDVGAEEAAATVIAVADAAGEPATPALVWLLEGAVGPERTLIARALLETRAADALDALLPFVGTKLVRDALDAADAAFPDWMLRAYLGALHGKGEPAFGPRAVTLAERHGHETARAWAAADGGRGAGRLDRLLAAGSGPQAAPEALPPVLRDPPWRRRGAARARPERVVAPIPTPFAHGFDPEQALDRSTFYFQAGTLVEAMTDLAARICATEAEALYDMPIPPPAEPVPAADADPAAALAWLDRRLDLTREQFTGFFYFNYGPWFRMVGWQPEPLALMLWEKTGPQRAHYVAWRRAIAVMLSRFGERAVPGLVRLVAADPAQLLPEVEPVDAADLAPVAARVFHRTRKLRPAAAAWLRAHPRTAALRLLPETLGPAGPDRDAADAALRFLAAEPAGRAALDAAVAAYAERDPGVTEAVAAGVGSDPLEQVPAKPPKLPDWVVPAALPRPVLRSGGALPDAAVTALCEMLAFSDPLTPYAGVAQVRAACTPESLDAFAVALFQSWIAAGAKATGEWALQALALIGGDHAARDLTRQIRAWGQAGLKPRGRAGIAVLAGIGTDVALMNLSAIAEKSPLLQLREAARAAIVDAAEARGLDEVDLADRLSPDLGLDARGGLDLSFGERRFRVGFDETLKPVLRDAEGRRLAALPRPTKADDPEVAKAASRHWAALRKDAEAAAGLQVTRLEAMLASQRRVAPGVFWPFFAAHPLIRHLAGRLVWGLYPDGAPATPPGHVFRLAEDLSPTDAADDALALDVAAAEGVVGLVHPLHLDPEALAAWSGLFADYEIAQPFPQLARETFAFTEAERGGAETPRFDGIRVGGRRLRGLRPQGWSTDTGGEHVHAVQRPVALPDGTRLVAVLRFEDGFWHRPGPEGDGIQTLRTLILSETGWRAAATHRFGDLDPVTASEVLRTPSLLAAAGDA</sequence>
<feature type="compositionally biased region" description="Low complexity" evidence="1">
    <location>
        <begin position="108"/>
        <end position="126"/>
    </location>
</feature>
<evidence type="ECO:0000313" key="5">
    <source>
        <dbReference type="Proteomes" id="UP000185487"/>
    </source>
</evidence>
<dbReference type="SMART" id="SM00773">
    <property type="entry name" value="WGR"/>
    <property type="match status" value="1"/>
</dbReference>
<dbReference type="SUPFAM" id="SSF142921">
    <property type="entry name" value="WGR domain-like"/>
    <property type="match status" value="1"/>
</dbReference>
<dbReference type="Pfam" id="PF13569">
    <property type="entry name" value="DUF4132"/>
    <property type="match status" value="1"/>
</dbReference>
<dbReference type="GO" id="GO:0003677">
    <property type="term" value="F:DNA binding"/>
    <property type="evidence" value="ECO:0007669"/>
    <property type="project" value="UniProtKB-KW"/>
</dbReference>
<dbReference type="EMBL" id="CP015367">
    <property type="protein sequence ID" value="APT30322.1"/>
    <property type="molecule type" value="Genomic_DNA"/>
</dbReference>
<feature type="domain" description="WGR" evidence="2">
    <location>
        <begin position="1"/>
        <end position="79"/>
    </location>
</feature>
<gene>
    <name evidence="3" type="ORF">MCBMB27_01031</name>
    <name evidence="4" type="ORF">SAMN05192567_104128</name>
</gene>
<dbReference type="InterPro" id="IPR025406">
    <property type="entry name" value="DUF4132"/>
</dbReference>
<protein>
    <submittedName>
        <fullName evidence="4">WGR domain-containing protein, predicted DNA-binding domain in MolR</fullName>
    </submittedName>
    <submittedName>
        <fullName evidence="3">YehI</fullName>
    </submittedName>
</protein>
<dbReference type="Proteomes" id="UP000199140">
    <property type="component" value="Unassembled WGS sequence"/>
</dbReference>
<dbReference type="KEGG" id="mphy:MCBMB27_01031"/>
<dbReference type="CDD" id="cd07996">
    <property type="entry name" value="WGR_MMR_like"/>
    <property type="match status" value="1"/>
</dbReference>
<evidence type="ECO:0000313" key="6">
    <source>
        <dbReference type="Proteomes" id="UP000199140"/>
    </source>
</evidence>
<evidence type="ECO:0000313" key="4">
    <source>
        <dbReference type="EMBL" id="SFG50847.1"/>
    </source>
</evidence>
<dbReference type="PROSITE" id="PS51977">
    <property type="entry name" value="WGR"/>
    <property type="match status" value="1"/>
</dbReference>
<evidence type="ECO:0000259" key="2">
    <source>
        <dbReference type="PROSITE" id="PS51977"/>
    </source>
</evidence>
<keyword evidence="5" id="KW-1185">Reference proteome</keyword>
<keyword evidence="4" id="KW-0238">DNA-binding</keyword>